<dbReference type="RefSeq" id="WP_380549065.1">
    <property type="nucleotide sequence ID" value="NZ_JBHEZY010000001.1"/>
</dbReference>
<comment type="caution">
    <text evidence="3">The sequence shown here is derived from an EMBL/GenBank/DDBJ whole genome shotgun (WGS) entry which is preliminary data.</text>
</comment>
<gene>
    <name evidence="3" type="ORF">ACEZDB_01630</name>
</gene>
<evidence type="ECO:0000313" key="4">
    <source>
        <dbReference type="Proteomes" id="UP001592530"/>
    </source>
</evidence>
<evidence type="ECO:0000259" key="2">
    <source>
        <dbReference type="Pfam" id="PF26572"/>
    </source>
</evidence>
<dbReference type="InterPro" id="IPR058323">
    <property type="entry name" value="DUF8010"/>
</dbReference>
<evidence type="ECO:0000259" key="1">
    <source>
        <dbReference type="Pfam" id="PF26035"/>
    </source>
</evidence>
<dbReference type="EMBL" id="JBHEZY010000001">
    <property type="protein sequence ID" value="MFC1429359.1"/>
    <property type="molecule type" value="Genomic_DNA"/>
</dbReference>
<reference evidence="3 4" key="1">
    <citation type="submission" date="2024-09" db="EMBL/GenBank/DDBJ databases">
        <authorList>
            <person name="Lee S.D."/>
        </authorList>
    </citation>
    <scope>NUCLEOTIDE SEQUENCE [LARGE SCALE GENOMIC DNA]</scope>
    <source>
        <strain evidence="3 4">N1-3</strain>
    </source>
</reference>
<protein>
    <submittedName>
        <fullName evidence="3">Uncharacterized protein</fullName>
    </submittedName>
</protein>
<name>A0ABV6WUQ9_9ACTN</name>
<dbReference type="Pfam" id="PF26572">
    <property type="entry name" value="DUF8185"/>
    <property type="match status" value="1"/>
</dbReference>
<feature type="domain" description="DUF8010" evidence="1">
    <location>
        <begin position="2"/>
        <end position="92"/>
    </location>
</feature>
<proteinExistence type="predicted"/>
<dbReference type="Pfam" id="PF26035">
    <property type="entry name" value="DUF8010"/>
    <property type="match status" value="1"/>
</dbReference>
<dbReference type="Proteomes" id="UP001592530">
    <property type="component" value="Unassembled WGS sequence"/>
</dbReference>
<organism evidence="3 4">
    <name type="scientific">Streptacidiphilus alkalitolerans</name>
    <dbReference type="NCBI Taxonomy" id="3342712"/>
    <lineage>
        <taxon>Bacteria</taxon>
        <taxon>Bacillati</taxon>
        <taxon>Actinomycetota</taxon>
        <taxon>Actinomycetes</taxon>
        <taxon>Kitasatosporales</taxon>
        <taxon>Streptomycetaceae</taxon>
        <taxon>Streptacidiphilus</taxon>
    </lineage>
</organism>
<evidence type="ECO:0000313" key="3">
    <source>
        <dbReference type="EMBL" id="MFC1429359.1"/>
    </source>
</evidence>
<accession>A0ABV6WUQ9</accession>
<dbReference type="InterPro" id="IPR058498">
    <property type="entry name" value="DUF8185"/>
</dbReference>
<feature type="domain" description="DUF8185" evidence="2">
    <location>
        <begin position="146"/>
        <end position="240"/>
    </location>
</feature>
<sequence>MTALHLADPRESADLGAFLVRLLRYDKAAAVRLQTANGALAVFARLPLGESGPLVIRTVALLPQEADGLDLTVSAGLLLDGIDETEAASKAGAEAPAPSPTPVPTVTVPGARQGTSLGTDATTTTAAGTLTLPAPITGPAWAGLLPPRTSWEFVADLATGRLNAAVQAAVTEFRQESTDPDGLAEAIWSRQVHPSGLTMRALHAAHLVGLLRQSETVALHRHPAWLRLTAPRGSVIIRRAPAIGSGLGLTPTR</sequence>